<accession>A0ABR7N7K3</accession>
<evidence type="ECO:0000313" key="1">
    <source>
        <dbReference type="EMBL" id="MBC8572385.1"/>
    </source>
</evidence>
<name>A0ABR7N7K3_9FIRM</name>
<reference evidence="1 2" key="1">
    <citation type="submission" date="2020-08" db="EMBL/GenBank/DDBJ databases">
        <title>Genome public.</title>
        <authorList>
            <person name="Liu C."/>
            <person name="Sun Q."/>
        </authorList>
    </citation>
    <scope>NUCLEOTIDE SEQUENCE [LARGE SCALE GENOMIC DNA]</scope>
    <source>
        <strain evidence="1 2">NSJ-46</strain>
    </source>
</reference>
<gene>
    <name evidence="1" type="ORF">H8716_04685</name>
</gene>
<sequence length="108" mass="12322">MESNHDNGIPAVDQIANGSNLQMYKAVIPYLPRTLQKNCILMIKMMEMNNLLSYYNSPMSACSAPPEKISPEDLLSEIRQYADDTQNQQIDQMLNLLSALKLYQTYCE</sequence>
<organism evidence="1 2">
    <name type="scientific">Jingyaoa shaoxingensis</name>
    <dbReference type="NCBI Taxonomy" id="2763671"/>
    <lineage>
        <taxon>Bacteria</taxon>
        <taxon>Bacillati</taxon>
        <taxon>Bacillota</taxon>
        <taxon>Clostridia</taxon>
        <taxon>Lachnospirales</taxon>
        <taxon>Lachnospiraceae</taxon>
        <taxon>Jingyaoa</taxon>
    </lineage>
</organism>
<proteinExistence type="predicted"/>
<dbReference type="RefSeq" id="WP_249307366.1">
    <property type="nucleotide sequence ID" value="NZ_JACRSZ010000003.1"/>
</dbReference>
<dbReference type="Proteomes" id="UP000657421">
    <property type="component" value="Unassembled WGS sequence"/>
</dbReference>
<protein>
    <submittedName>
        <fullName evidence="1">Uncharacterized protein</fullName>
    </submittedName>
</protein>
<evidence type="ECO:0000313" key="2">
    <source>
        <dbReference type="Proteomes" id="UP000657421"/>
    </source>
</evidence>
<dbReference type="EMBL" id="JACRSZ010000003">
    <property type="protein sequence ID" value="MBC8572385.1"/>
    <property type="molecule type" value="Genomic_DNA"/>
</dbReference>
<comment type="caution">
    <text evidence="1">The sequence shown here is derived from an EMBL/GenBank/DDBJ whole genome shotgun (WGS) entry which is preliminary data.</text>
</comment>
<keyword evidence="2" id="KW-1185">Reference proteome</keyword>